<evidence type="ECO:0000256" key="1">
    <source>
        <dbReference type="SAM" id="SignalP"/>
    </source>
</evidence>
<dbReference type="Gene3D" id="2.60.120.600">
    <property type="entry name" value="Domain of unknown function DUF1214, C-terminal domain"/>
    <property type="match status" value="1"/>
</dbReference>
<dbReference type="Pfam" id="PF06863">
    <property type="entry name" value="DUF1254"/>
    <property type="match status" value="1"/>
</dbReference>
<name>A0ABS5XCN0_9GAMM</name>
<accession>A0ABS5XCN0</accession>
<comment type="caution">
    <text evidence="4">The sequence shown here is derived from an EMBL/GenBank/DDBJ whole genome shotgun (WGS) entry which is preliminary data.</text>
</comment>
<dbReference type="InterPro" id="IPR010621">
    <property type="entry name" value="DUF1214"/>
</dbReference>
<evidence type="ECO:0000259" key="2">
    <source>
        <dbReference type="Pfam" id="PF06742"/>
    </source>
</evidence>
<feature type="domain" description="DUF1214" evidence="2">
    <location>
        <begin position="340"/>
        <end position="447"/>
    </location>
</feature>
<dbReference type="Gene3D" id="2.60.40.1610">
    <property type="entry name" value="Domain of unknown function DUF1254"/>
    <property type="match status" value="1"/>
</dbReference>
<protein>
    <submittedName>
        <fullName evidence="4">DUF1254 domain-containing protein</fullName>
    </submittedName>
</protein>
<proteinExistence type="predicted"/>
<keyword evidence="5" id="KW-1185">Reference proteome</keyword>
<dbReference type="InterPro" id="IPR037050">
    <property type="entry name" value="DUF1254_sf"/>
</dbReference>
<dbReference type="Proteomes" id="UP001519667">
    <property type="component" value="Unassembled WGS sequence"/>
</dbReference>
<dbReference type="InterPro" id="IPR037049">
    <property type="entry name" value="DUF1214_C_sf"/>
</dbReference>
<feature type="chain" id="PRO_5047173071" evidence="1">
    <location>
        <begin position="21"/>
        <end position="464"/>
    </location>
</feature>
<evidence type="ECO:0000259" key="3">
    <source>
        <dbReference type="Pfam" id="PF06863"/>
    </source>
</evidence>
<feature type="domain" description="DUF1254" evidence="3">
    <location>
        <begin position="65"/>
        <end position="195"/>
    </location>
</feature>
<dbReference type="PANTHER" id="PTHR36509">
    <property type="entry name" value="BLL3101 PROTEIN"/>
    <property type="match status" value="1"/>
</dbReference>
<dbReference type="EMBL" id="JAGTIS010000001">
    <property type="protein sequence ID" value="MBT8764916.1"/>
    <property type="molecule type" value="Genomic_DNA"/>
</dbReference>
<sequence>MALSRKMRWGLGLGATTLVAAGLTASAFSVVNQARETAQAYLFGYPLVLMELTKQHQELLGTTAINGFRHSLRFPDASFNSVVSPNVDTLYSITHFDLRQEPVVMSIPDTNGYYYMMPIMDAWSNVVTSPGTRTIGTEPKTFLVAGPTWNGTAPAGMDVIRIPTQMAWMIGRIKSSGPEDYAEIHQLQQRFQLMPLSVWQGHPVAATPADMAELPPLDLSQAPDRQLANWNQDQFFAAFCQLLHHNPPRTEDAPILARIQAIGLINDDCDVNQSPLQRLGSRIGYRKVVGLLNDSQQLLEQRDTYNGWRIGYDLGEYGARYQQRALVAKLGFGANTPDDALYPNLHKDPQGRPLGGDQRYVLHFSRDQLPPARAFWSLTLYNAQQLLSANPLDRYALGDRDDLHYNDDGSLDLFIQHEPPAEVAQHSNWLPAPEGQFNLFLRLYWPKPEVLEKRWLPPVIQVTQ</sequence>
<evidence type="ECO:0000313" key="5">
    <source>
        <dbReference type="Proteomes" id="UP001519667"/>
    </source>
</evidence>
<feature type="signal peptide" evidence="1">
    <location>
        <begin position="1"/>
        <end position="20"/>
    </location>
</feature>
<dbReference type="PANTHER" id="PTHR36509:SF2">
    <property type="entry name" value="BLL3101 PROTEIN"/>
    <property type="match status" value="1"/>
</dbReference>
<dbReference type="Pfam" id="PF06742">
    <property type="entry name" value="DUF1214"/>
    <property type="match status" value="1"/>
</dbReference>
<organism evidence="4 5">
    <name type="scientific">Metapseudomonas boanensis</name>
    <dbReference type="NCBI Taxonomy" id="2822138"/>
    <lineage>
        <taxon>Bacteria</taxon>
        <taxon>Pseudomonadati</taxon>
        <taxon>Pseudomonadota</taxon>
        <taxon>Gammaproteobacteria</taxon>
        <taxon>Pseudomonadales</taxon>
        <taxon>Pseudomonadaceae</taxon>
        <taxon>Metapseudomonas</taxon>
    </lineage>
</organism>
<gene>
    <name evidence="4" type="ORF">J7302_02005</name>
</gene>
<dbReference type="SUPFAM" id="SSF160935">
    <property type="entry name" value="VPA0735-like"/>
    <property type="match status" value="1"/>
</dbReference>
<keyword evidence="1" id="KW-0732">Signal</keyword>
<evidence type="ECO:0000313" key="4">
    <source>
        <dbReference type="EMBL" id="MBT8764916.1"/>
    </source>
</evidence>
<reference evidence="4 5" key="1">
    <citation type="submission" date="2021-04" db="EMBL/GenBank/DDBJ databases">
        <title>Pseudomonas boanensis sp. nov., a bacterium isolated from river water used for household purposes in Boane District, Mozambique.</title>
        <authorList>
            <person name="Nicklasson M."/>
            <person name="Martin-Rodriguez A.J."/>
            <person name="Thorell K."/>
            <person name="Neves L."/>
            <person name="Mussagy A."/>
            <person name="Rydberg H.A."/>
            <person name="Hernroth B."/>
            <person name="Svensson-Stadler L."/>
            <person name="Sjoling A."/>
        </authorList>
    </citation>
    <scope>NUCLEOTIDE SEQUENCE [LARGE SCALE GENOMIC DNA]</scope>
    <source>
        <strain evidence="4 5">DB1</strain>
    </source>
</reference>
<dbReference type="InterPro" id="IPR010679">
    <property type="entry name" value="DUF1254"/>
</dbReference>
<dbReference type="RefSeq" id="WP_215369598.1">
    <property type="nucleotide sequence ID" value="NZ_JAGTIS010000001.1"/>
</dbReference>